<evidence type="ECO:0000313" key="6">
    <source>
        <dbReference type="Proteomes" id="UP000182476"/>
    </source>
</evidence>
<reference evidence="5 6" key="1">
    <citation type="submission" date="2016-10" db="EMBL/GenBank/DDBJ databases">
        <authorList>
            <person name="Varghese N."/>
            <person name="Submissions S."/>
        </authorList>
    </citation>
    <scope>NUCLEOTIDE SEQUENCE [LARGE SCALE GENOMIC DNA]</scope>
    <source>
        <strain evidence="5 6">LMG 21607</strain>
    </source>
</reference>
<accession>A0AB36CWZ9</accession>
<dbReference type="Pfam" id="PF00542">
    <property type="entry name" value="Ribosomal_L12"/>
    <property type="match status" value="1"/>
</dbReference>
<proteinExistence type="predicted"/>
<dbReference type="InterPro" id="IPR013823">
    <property type="entry name" value="Ribosomal_bL12_C"/>
</dbReference>
<dbReference type="GO" id="GO:0003735">
    <property type="term" value="F:structural constituent of ribosome"/>
    <property type="evidence" value="ECO:0007669"/>
    <property type="project" value="InterPro"/>
</dbReference>
<evidence type="ECO:0000259" key="3">
    <source>
        <dbReference type="Pfam" id="PF00542"/>
    </source>
</evidence>
<dbReference type="EMBL" id="LT629796">
    <property type="protein sequence ID" value="SDU70927.1"/>
    <property type="molecule type" value="Genomic_DNA"/>
</dbReference>
<dbReference type="InterPro" id="IPR014719">
    <property type="entry name" value="Ribosomal_bL12_C/ClpS-like"/>
</dbReference>
<feature type="domain" description="Large ribosomal subunit protein bL12 C-terminal" evidence="3">
    <location>
        <begin position="39"/>
        <end position="105"/>
    </location>
</feature>
<dbReference type="GO" id="GO:1990904">
    <property type="term" value="C:ribonucleoprotein complex"/>
    <property type="evidence" value="ECO:0007669"/>
    <property type="project" value="UniProtKB-KW"/>
</dbReference>
<gene>
    <name evidence="4" type="ORF">HBO26_13130</name>
    <name evidence="5" type="ORF">SAMN04489801_6313</name>
</gene>
<keyword evidence="1 4" id="KW-0689">Ribosomal protein</keyword>
<keyword evidence="2" id="KW-0687">Ribonucleoprotein</keyword>
<evidence type="ECO:0000313" key="7">
    <source>
        <dbReference type="Proteomes" id="UP000548707"/>
    </source>
</evidence>
<organism evidence="4 7">
    <name type="scientific">Pseudomonas mandelii</name>
    <dbReference type="NCBI Taxonomy" id="75612"/>
    <lineage>
        <taxon>Bacteria</taxon>
        <taxon>Pseudomonadati</taxon>
        <taxon>Pseudomonadota</taxon>
        <taxon>Gammaproteobacteria</taxon>
        <taxon>Pseudomonadales</taxon>
        <taxon>Pseudomonadaceae</taxon>
        <taxon>Pseudomonas</taxon>
    </lineage>
</organism>
<name>A0AB36CWZ9_9PSED</name>
<dbReference type="Proteomes" id="UP000548707">
    <property type="component" value="Unassembled WGS sequence"/>
</dbReference>
<dbReference type="GO" id="GO:0005840">
    <property type="term" value="C:ribosome"/>
    <property type="evidence" value="ECO:0007669"/>
    <property type="project" value="UniProtKB-KW"/>
</dbReference>
<dbReference type="PANTHER" id="PTHR45987">
    <property type="entry name" value="39S RIBOSOMAL PROTEIN L12"/>
    <property type="match status" value="1"/>
</dbReference>
<dbReference type="AlphaFoldDB" id="A0AB36CWZ9"/>
<reference evidence="4" key="3">
    <citation type="submission" date="2020-03" db="EMBL/GenBank/DDBJ databases">
        <authorList>
            <person name="Maier C."/>
            <person name="Huptas C."/>
            <person name="von Neubeck M."/>
            <person name="Scherer S."/>
            <person name="Wenning M."/>
            <person name="Lucking G."/>
        </authorList>
    </citation>
    <scope>NUCLEOTIDE SEQUENCE</scope>
    <source>
        <strain evidence="4">WS 5114</strain>
    </source>
</reference>
<keyword evidence="6" id="KW-1185">Reference proteome</keyword>
<sequence>MNLTPEQLSTLSPKELETLLLLEELEALSKAKENLPKSNIHLEEVGSNKVSVIKSLRMLTEMEMSLTDAKNLVDRAPTVVLTVPTEEAEKAKIELEAAGAKVSIKSV</sequence>
<dbReference type="GO" id="GO:0006412">
    <property type="term" value="P:translation"/>
    <property type="evidence" value="ECO:0007669"/>
    <property type="project" value="InterPro"/>
</dbReference>
<reference evidence="4 7" key="2">
    <citation type="journal article" date="2020" name="Front. Microbiol.">
        <title>Genetic Organization of the aprX-lipA2 Operon Affects the Proteolytic Potential of Pseudomonas Species in Milk.</title>
        <authorList>
            <person name="Maier C."/>
            <person name="Huptas C."/>
            <person name="von Neubeck M."/>
            <person name="Scherer S."/>
            <person name="Wenning M."/>
            <person name="Lucking G."/>
        </authorList>
    </citation>
    <scope>NUCLEOTIDE SEQUENCE [LARGE SCALE GENOMIC DNA]</scope>
    <source>
        <strain evidence="4 7">WS 5114</strain>
    </source>
</reference>
<dbReference type="EMBL" id="JAAQXV010000004">
    <property type="protein sequence ID" value="NMZ80236.1"/>
    <property type="molecule type" value="Genomic_DNA"/>
</dbReference>
<protein>
    <submittedName>
        <fullName evidence="4 5">Ribosomal protein L7/L12</fullName>
    </submittedName>
</protein>
<dbReference type="GeneID" id="46433213"/>
<evidence type="ECO:0000256" key="1">
    <source>
        <dbReference type="ARBA" id="ARBA00022980"/>
    </source>
</evidence>
<dbReference type="InterPro" id="IPR000206">
    <property type="entry name" value="Ribosomal_bL12"/>
</dbReference>
<dbReference type="RefSeq" id="WP_083377099.1">
    <property type="nucleotide sequence ID" value="NZ_JAAQXV010000004.1"/>
</dbReference>
<dbReference type="SUPFAM" id="SSF54736">
    <property type="entry name" value="ClpS-like"/>
    <property type="match status" value="1"/>
</dbReference>
<dbReference type="Gene3D" id="3.30.1390.10">
    <property type="match status" value="1"/>
</dbReference>
<evidence type="ECO:0000313" key="4">
    <source>
        <dbReference type="EMBL" id="NMZ80236.1"/>
    </source>
</evidence>
<evidence type="ECO:0000256" key="2">
    <source>
        <dbReference type="ARBA" id="ARBA00023274"/>
    </source>
</evidence>
<dbReference type="Proteomes" id="UP000182476">
    <property type="component" value="Chromosome I"/>
</dbReference>
<evidence type="ECO:0000313" key="5">
    <source>
        <dbReference type="EMBL" id="SDU70927.1"/>
    </source>
</evidence>
<dbReference type="PANTHER" id="PTHR45987:SF4">
    <property type="entry name" value="LARGE RIBOSOMAL SUBUNIT PROTEIN BL12M"/>
    <property type="match status" value="1"/>
</dbReference>
<dbReference type="GO" id="GO:0003729">
    <property type="term" value="F:mRNA binding"/>
    <property type="evidence" value="ECO:0007669"/>
    <property type="project" value="TreeGrafter"/>
</dbReference>